<evidence type="ECO:0000313" key="2">
    <source>
        <dbReference type="EMBL" id="KAJ7746008.1"/>
    </source>
</evidence>
<dbReference type="EMBL" id="JARKIB010000081">
    <property type="protein sequence ID" value="KAJ7746008.1"/>
    <property type="molecule type" value="Genomic_DNA"/>
</dbReference>
<protein>
    <submittedName>
        <fullName evidence="2">Uncharacterized protein</fullName>
    </submittedName>
</protein>
<keyword evidence="3" id="KW-1185">Reference proteome</keyword>
<dbReference type="Proteomes" id="UP001215598">
    <property type="component" value="Unassembled WGS sequence"/>
</dbReference>
<proteinExistence type="predicted"/>
<keyword evidence="1" id="KW-0812">Transmembrane</keyword>
<feature type="transmembrane region" description="Helical" evidence="1">
    <location>
        <begin position="162"/>
        <end position="187"/>
    </location>
</feature>
<sequence>MPRKRPLTIFLVFFCVFVAPDVLKLFPHTDALVDTSTWVQDLMTQGLASSTLFIAVAMACSLVRDAYRWLTGTPTTPTPAQLEDGTVATKPSHELAVLEVGVVCAEPPAASDTSTAETDSTQTQTTTRSKIIGLVFGSLFFANEVARHGIVSRELPWWENLGVVLLFILRGFGVIFCLALLMFGVWVTRRVTPATAAAPVEVLFERTLPEEQQEKEMVSTTEKA</sequence>
<evidence type="ECO:0000256" key="1">
    <source>
        <dbReference type="SAM" id="Phobius"/>
    </source>
</evidence>
<reference evidence="2" key="1">
    <citation type="submission" date="2023-03" db="EMBL/GenBank/DDBJ databases">
        <title>Massive genome expansion in bonnet fungi (Mycena s.s.) driven by repeated elements and novel gene families across ecological guilds.</title>
        <authorList>
            <consortium name="Lawrence Berkeley National Laboratory"/>
            <person name="Harder C.B."/>
            <person name="Miyauchi S."/>
            <person name="Viragh M."/>
            <person name="Kuo A."/>
            <person name="Thoen E."/>
            <person name="Andreopoulos B."/>
            <person name="Lu D."/>
            <person name="Skrede I."/>
            <person name="Drula E."/>
            <person name="Henrissat B."/>
            <person name="Morin E."/>
            <person name="Kohler A."/>
            <person name="Barry K."/>
            <person name="LaButti K."/>
            <person name="Morin E."/>
            <person name="Salamov A."/>
            <person name="Lipzen A."/>
            <person name="Mereny Z."/>
            <person name="Hegedus B."/>
            <person name="Baldrian P."/>
            <person name="Stursova M."/>
            <person name="Weitz H."/>
            <person name="Taylor A."/>
            <person name="Grigoriev I.V."/>
            <person name="Nagy L.G."/>
            <person name="Martin F."/>
            <person name="Kauserud H."/>
        </authorList>
    </citation>
    <scope>NUCLEOTIDE SEQUENCE</scope>
    <source>
        <strain evidence="2">CBHHK182m</strain>
    </source>
</reference>
<keyword evidence="1" id="KW-0472">Membrane</keyword>
<accession>A0AAD7ILR5</accession>
<organism evidence="2 3">
    <name type="scientific">Mycena metata</name>
    <dbReference type="NCBI Taxonomy" id="1033252"/>
    <lineage>
        <taxon>Eukaryota</taxon>
        <taxon>Fungi</taxon>
        <taxon>Dikarya</taxon>
        <taxon>Basidiomycota</taxon>
        <taxon>Agaricomycotina</taxon>
        <taxon>Agaricomycetes</taxon>
        <taxon>Agaricomycetidae</taxon>
        <taxon>Agaricales</taxon>
        <taxon>Marasmiineae</taxon>
        <taxon>Mycenaceae</taxon>
        <taxon>Mycena</taxon>
    </lineage>
</organism>
<dbReference type="AlphaFoldDB" id="A0AAD7ILR5"/>
<feature type="transmembrane region" description="Helical" evidence="1">
    <location>
        <begin position="131"/>
        <end position="150"/>
    </location>
</feature>
<feature type="transmembrane region" description="Helical" evidence="1">
    <location>
        <begin position="42"/>
        <end position="63"/>
    </location>
</feature>
<comment type="caution">
    <text evidence="2">The sequence shown here is derived from an EMBL/GenBank/DDBJ whole genome shotgun (WGS) entry which is preliminary data.</text>
</comment>
<keyword evidence="1" id="KW-1133">Transmembrane helix</keyword>
<evidence type="ECO:0000313" key="3">
    <source>
        <dbReference type="Proteomes" id="UP001215598"/>
    </source>
</evidence>
<name>A0AAD7ILR5_9AGAR</name>
<gene>
    <name evidence="2" type="ORF">B0H16DRAFT_967172</name>
</gene>